<dbReference type="Pfam" id="PF04450">
    <property type="entry name" value="BSP"/>
    <property type="match status" value="1"/>
</dbReference>
<dbReference type="PANTHER" id="PTHR33321:SF12">
    <property type="entry name" value="PLANT BASIC SECRETORY PROTEIN (BSP) FAMILY PROTEIN"/>
    <property type="match status" value="1"/>
</dbReference>
<gene>
    <name evidence="1" type="ORF">PHLGIDRAFT_114361</name>
</gene>
<name>A0A0C3PVD7_PHLG1</name>
<organism evidence="1 2">
    <name type="scientific">Phlebiopsis gigantea (strain 11061_1 CR5-6)</name>
    <name type="common">White-rot fungus</name>
    <name type="synonym">Peniophora gigantea</name>
    <dbReference type="NCBI Taxonomy" id="745531"/>
    <lineage>
        <taxon>Eukaryota</taxon>
        <taxon>Fungi</taxon>
        <taxon>Dikarya</taxon>
        <taxon>Basidiomycota</taxon>
        <taxon>Agaricomycotina</taxon>
        <taxon>Agaricomycetes</taxon>
        <taxon>Polyporales</taxon>
        <taxon>Phanerochaetaceae</taxon>
        <taxon>Phlebiopsis</taxon>
    </lineage>
</organism>
<dbReference type="AlphaFoldDB" id="A0A0C3PVD7"/>
<evidence type="ECO:0000313" key="2">
    <source>
        <dbReference type="Proteomes" id="UP000053257"/>
    </source>
</evidence>
<proteinExistence type="predicted"/>
<accession>A0A0C3PVD7</accession>
<dbReference type="OrthoDB" id="891726at2759"/>
<dbReference type="STRING" id="745531.A0A0C3PVD7"/>
<evidence type="ECO:0008006" key="3">
    <source>
        <dbReference type="Google" id="ProtNLM"/>
    </source>
</evidence>
<sequence>MAPLPRPPPADPDADWPVPTLVLRVDDLAHPGAALLFDSVKPHEAVRAAVVAVYQWLYTPQNVPRKVAKITVVFRAMPGVAHTFGTDLLKEIHFSLDHIANSAHRARDEIMGVLVHEAVHCFQHTGRGKQYPVGLGEGIADWVRLRAGLAPPHWVEGRSDKWDAGYEATGYFLDWIEDRYGYGTVAELNSVLKDRPWDELLFKELTGRKIKKLWKLYKEHLGQKVPEDPGDPDDPDDDR</sequence>
<reference evidence="1 2" key="1">
    <citation type="journal article" date="2014" name="PLoS Genet.">
        <title>Analysis of the Phlebiopsis gigantea genome, transcriptome and secretome provides insight into its pioneer colonization strategies of wood.</title>
        <authorList>
            <person name="Hori C."/>
            <person name="Ishida T."/>
            <person name="Igarashi K."/>
            <person name="Samejima M."/>
            <person name="Suzuki H."/>
            <person name="Master E."/>
            <person name="Ferreira P."/>
            <person name="Ruiz-Duenas F.J."/>
            <person name="Held B."/>
            <person name="Canessa P."/>
            <person name="Larrondo L.F."/>
            <person name="Schmoll M."/>
            <person name="Druzhinina I.S."/>
            <person name="Kubicek C.P."/>
            <person name="Gaskell J.A."/>
            <person name="Kersten P."/>
            <person name="St John F."/>
            <person name="Glasner J."/>
            <person name="Sabat G."/>
            <person name="Splinter BonDurant S."/>
            <person name="Syed K."/>
            <person name="Yadav J."/>
            <person name="Mgbeahuruike A.C."/>
            <person name="Kovalchuk A."/>
            <person name="Asiegbu F.O."/>
            <person name="Lackner G."/>
            <person name="Hoffmeister D."/>
            <person name="Rencoret J."/>
            <person name="Gutierrez A."/>
            <person name="Sun H."/>
            <person name="Lindquist E."/>
            <person name="Barry K."/>
            <person name="Riley R."/>
            <person name="Grigoriev I.V."/>
            <person name="Henrissat B."/>
            <person name="Kues U."/>
            <person name="Berka R.M."/>
            <person name="Martinez A.T."/>
            <person name="Covert S.F."/>
            <person name="Blanchette R.A."/>
            <person name="Cullen D."/>
        </authorList>
    </citation>
    <scope>NUCLEOTIDE SEQUENCE [LARGE SCALE GENOMIC DNA]</scope>
    <source>
        <strain evidence="1 2">11061_1 CR5-6</strain>
    </source>
</reference>
<dbReference type="HOGENOM" id="CLU_062644_1_0_1"/>
<protein>
    <recommendedName>
        <fullName evidence="3">Plant basic secretory protein</fullName>
    </recommendedName>
</protein>
<dbReference type="PANTHER" id="PTHR33321">
    <property type="match status" value="1"/>
</dbReference>
<dbReference type="EMBL" id="KN840444">
    <property type="protein sequence ID" value="KIP11788.1"/>
    <property type="molecule type" value="Genomic_DNA"/>
</dbReference>
<keyword evidence="2" id="KW-1185">Reference proteome</keyword>
<dbReference type="InterPro" id="IPR007541">
    <property type="entry name" value="Uncharacterised_BSP"/>
</dbReference>
<dbReference type="Proteomes" id="UP000053257">
    <property type="component" value="Unassembled WGS sequence"/>
</dbReference>
<evidence type="ECO:0000313" key="1">
    <source>
        <dbReference type="EMBL" id="KIP11788.1"/>
    </source>
</evidence>